<dbReference type="Proteomes" id="UP000613160">
    <property type="component" value="Unassembled WGS sequence"/>
</dbReference>
<name>A0A916XUA2_9HYPH</name>
<organism evidence="1 2">
    <name type="scientific">Aureimonas glaciei</name>
    <dbReference type="NCBI Taxonomy" id="1776957"/>
    <lineage>
        <taxon>Bacteria</taxon>
        <taxon>Pseudomonadati</taxon>
        <taxon>Pseudomonadota</taxon>
        <taxon>Alphaproteobacteria</taxon>
        <taxon>Hyphomicrobiales</taxon>
        <taxon>Aurantimonadaceae</taxon>
        <taxon>Aureimonas</taxon>
    </lineage>
</organism>
<reference evidence="1" key="1">
    <citation type="journal article" date="2014" name="Int. J. Syst. Evol. Microbiol.">
        <title>Complete genome sequence of Corynebacterium casei LMG S-19264T (=DSM 44701T), isolated from a smear-ripened cheese.</title>
        <authorList>
            <consortium name="US DOE Joint Genome Institute (JGI-PGF)"/>
            <person name="Walter F."/>
            <person name="Albersmeier A."/>
            <person name="Kalinowski J."/>
            <person name="Ruckert C."/>
        </authorList>
    </citation>
    <scope>NUCLEOTIDE SEQUENCE</scope>
    <source>
        <strain evidence="1">CGMCC 1.15493</strain>
    </source>
</reference>
<protein>
    <submittedName>
        <fullName evidence="1">Uncharacterized protein</fullName>
    </submittedName>
</protein>
<comment type="caution">
    <text evidence="1">The sequence shown here is derived from an EMBL/GenBank/DDBJ whole genome shotgun (WGS) entry which is preliminary data.</text>
</comment>
<evidence type="ECO:0000313" key="1">
    <source>
        <dbReference type="EMBL" id="GGD11867.1"/>
    </source>
</evidence>
<gene>
    <name evidence="1" type="ORF">GCM10011335_13550</name>
</gene>
<reference evidence="1" key="2">
    <citation type="submission" date="2020-09" db="EMBL/GenBank/DDBJ databases">
        <authorList>
            <person name="Sun Q."/>
            <person name="Zhou Y."/>
        </authorList>
    </citation>
    <scope>NUCLEOTIDE SEQUENCE</scope>
    <source>
        <strain evidence="1">CGMCC 1.15493</strain>
    </source>
</reference>
<proteinExistence type="predicted"/>
<keyword evidence="2" id="KW-1185">Reference proteome</keyword>
<dbReference type="AlphaFoldDB" id="A0A916XUA2"/>
<dbReference type="EMBL" id="BMJJ01000002">
    <property type="protein sequence ID" value="GGD11867.1"/>
    <property type="molecule type" value="Genomic_DNA"/>
</dbReference>
<evidence type="ECO:0000313" key="2">
    <source>
        <dbReference type="Proteomes" id="UP000613160"/>
    </source>
</evidence>
<dbReference type="RefSeq" id="WP_188849794.1">
    <property type="nucleotide sequence ID" value="NZ_BMJJ01000002.1"/>
</dbReference>
<accession>A0A916XUA2</accession>
<sequence>MSINDGGPAFPEAVAVGPSGDVYPGMGGMSLRDWFAGQALPAVAERALIHGKEVGDKTISEMLSGIAGASYDIADAMLAARTQEPSE</sequence>